<reference evidence="1" key="1">
    <citation type="submission" date="2013-04" db="EMBL/GenBank/DDBJ databases">
        <title>The genome sequencing project of 58 acetic acid bacteria.</title>
        <authorList>
            <person name="Okamoto-Kainuma A."/>
            <person name="Ishikawa M."/>
            <person name="Umino S."/>
            <person name="Koizumi Y."/>
            <person name="Shiwa Y."/>
            <person name="Yoshikawa H."/>
            <person name="Matsutani M."/>
            <person name="Matsushita K."/>
        </authorList>
    </citation>
    <scope>NUCLEOTIDE SEQUENCE</scope>
    <source>
        <strain evidence="1">NRIC 0535</strain>
    </source>
</reference>
<dbReference type="EMBL" id="BAPV01000004">
    <property type="protein sequence ID" value="GBQ84565.1"/>
    <property type="molecule type" value="Genomic_DNA"/>
</dbReference>
<sequence>MKRSRVFFATAVLSLTACGGHSGQDSVKTDQDYANAMDVGRDSFDQTRSDQARQQFGAAYDRALLRDDRLAIRDAGYNMAVATLAAGDAPGALSTVSRVKADLALRGGADHAALDLVSMAALCRLERYEEALEQSRHISTGDTALLERRAFLTGLAADGIGDAGTLATALDALPRSPKPPRLEMADRAELEARLALRHNQPAEAEASALRAVDLRRDMLDYRSMARALDCASRAALAAGQTERAAAYRERAVQSRAQENPKADK</sequence>
<comment type="caution">
    <text evidence="1">The sequence shown here is derived from an EMBL/GenBank/DDBJ whole genome shotgun (WGS) entry which is preliminary data.</text>
</comment>
<evidence type="ECO:0000313" key="2">
    <source>
        <dbReference type="Proteomes" id="UP001062776"/>
    </source>
</evidence>
<keyword evidence="2" id="KW-1185">Reference proteome</keyword>
<proteinExistence type="predicted"/>
<organism evidence="1 2">
    <name type="scientific">Asaia krungthepensis NRIC 0535</name>
    <dbReference type="NCBI Taxonomy" id="1307925"/>
    <lineage>
        <taxon>Bacteria</taxon>
        <taxon>Pseudomonadati</taxon>
        <taxon>Pseudomonadota</taxon>
        <taxon>Alphaproteobacteria</taxon>
        <taxon>Acetobacterales</taxon>
        <taxon>Acetobacteraceae</taxon>
        <taxon>Asaia</taxon>
    </lineage>
</organism>
<name>A0ABQ0PY68_9PROT</name>
<dbReference type="Proteomes" id="UP001062776">
    <property type="component" value="Unassembled WGS sequence"/>
</dbReference>
<gene>
    <name evidence="1" type="ORF">AA0535_0529</name>
</gene>
<dbReference type="RefSeq" id="WP_264814363.1">
    <property type="nucleotide sequence ID" value="NZ_BAPV01000004.1"/>
</dbReference>
<protein>
    <recommendedName>
        <fullName evidence="3">Tetratricopeptide repeat protein</fullName>
    </recommendedName>
</protein>
<dbReference type="PROSITE" id="PS51257">
    <property type="entry name" value="PROKAR_LIPOPROTEIN"/>
    <property type="match status" value="1"/>
</dbReference>
<accession>A0ABQ0PY68</accession>
<evidence type="ECO:0000313" key="1">
    <source>
        <dbReference type="EMBL" id="GBQ84565.1"/>
    </source>
</evidence>
<evidence type="ECO:0008006" key="3">
    <source>
        <dbReference type="Google" id="ProtNLM"/>
    </source>
</evidence>